<evidence type="ECO:0000313" key="4">
    <source>
        <dbReference type="Ensembl" id="ENSHHUP00000067190.1"/>
    </source>
</evidence>
<dbReference type="InterPro" id="IPR001811">
    <property type="entry name" value="Chemokine_IL8-like_dom"/>
</dbReference>
<organism evidence="4 5">
    <name type="scientific">Hucho hucho</name>
    <name type="common">huchen</name>
    <dbReference type="NCBI Taxonomy" id="62062"/>
    <lineage>
        <taxon>Eukaryota</taxon>
        <taxon>Metazoa</taxon>
        <taxon>Chordata</taxon>
        <taxon>Craniata</taxon>
        <taxon>Vertebrata</taxon>
        <taxon>Euteleostomi</taxon>
        <taxon>Actinopterygii</taxon>
        <taxon>Neopterygii</taxon>
        <taxon>Teleostei</taxon>
        <taxon>Protacanthopterygii</taxon>
        <taxon>Salmoniformes</taxon>
        <taxon>Salmonidae</taxon>
        <taxon>Salmoninae</taxon>
        <taxon>Hucho</taxon>
    </lineage>
</organism>
<name>A0A4W5PZZ6_9TELE</name>
<keyword evidence="1" id="KW-0202">Cytokine</keyword>
<dbReference type="STRING" id="62062.ENSHHUP00000067190"/>
<reference evidence="5" key="1">
    <citation type="submission" date="2018-06" db="EMBL/GenBank/DDBJ databases">
        <title>Genome assembly of Danube salmon.</title>
        <authorList>
            <person name="Macqueen D.J."/>
            <person name="Gundappa M.K."/>
        </authorList>
    </citation>
    <scope>NUCLEOTIDE SEQUENCE [LARGE SCALE GENOMIC DNA]</scope>
</reference>
<dbReference type="AlphaFoldDB" id="A0A4W5PZZ6"/>
<feature type="domain" description="Chemokine interleukin-8-like" evidence="3">
    <location>
        <begin position="23"/>
        <end position="77"/>
    </location>
</feature>
<accession>A0A4W5PZZ6</accession>
<feature type="signal peptide" evidence="2">
    <location>
        <begin position="1"/>
        <end position="19"/>
    </location>
</feature>
<feature type="chain" id="PRO_5021479444" description="Chemokine interleukin-8-like domain-containing protein" evidence="2">
    <location>
        <begin position="20"/>
        <end position="91"/>
    </location>
</feature>
<reference evidence="4" key="3">
    <citation type="submission" date="2025-09" db="UniProtKB">
        <authorList>
            <consortium name="Ensembl"/>
        </authorList>
    </citation>
    <scope>IDENTIFICATION</scope>
</reference>
<keyword evidence="5" id="KW-1185">Reference proteome</keyword>
<dbReference type="GO" id="GO:0005615">
    <property type="term" value="C:extracellular space"/>
    <property type="evidence" value="ECO:0007669"/>
    <property type="project" value="UniProtKB-KW"/>
</dbReference>
<dbReference type="GO" id="GO:0008009">
    <property type="term" value="F:chemokine activity"/>
    <property type="evidence" value="ECO:0007669"/>
    <property type="project" value="InterPro"/>
</dbReference>
<dbReference type="SUPFAM" id="SSF54117">
    <property type="entry name" value="Interleukin 8-like chemokines"/>
    <property type="match status" value="1"/>
</dbReference>
<sequence length="91" mass="10262">MDLRVLALVLCVAIYSIQGAIPKCCVRTSRSIPLSTLMRVERYDVQHSHGACEIDAVVLHVNGRRYCADPRVKKVLRVAMQIRQAQLMRGN</sequence>
<dbReference type="Proteomes" id="UP000314982">
    <property type="component" value="Unassembled WGS sequence"/>
</dbReference>
<dbReference type="Pfam" id="PF00048">
    <property type="entry name" value="IL8"/>
    <property type="match status" value="1"/>
</dbReference>
<dbReference type="GeneTree" id="ENSGT01010000222762"/>
<dbReference type="Ensembl" id="ENSHHUT00000069454.1">
    <property type="protein sequence ID" value="ENSHHUP00000067190.1"/>
    <property type="gene ID" value="ENSHHUG00000039621.1"/>
</dbReference>
<evidence type="ECO:0000259" key="3">
    <source>
        <dbReference type="Pfam" id="PF00048"/>
    </source>
</evidence>
<reference evidence="4" key="2">
    <citation type="submission" date="2025-08" db="UniProtKB">
        <authorList>
            <consortium name="Ensembl"/>
        </authorList>
    </citation>
    <scope>IDENTIFICATION</scope>
</reference>
<protein>
    <recommendedName>
        <fullName evidence="3">Chemokine interleukin-8-like domain-containing protein</fullName>
    </recommendedName>
</protein>
<dbReference type="Gene3D" id="2.40.50.40">
    <property type="match status" value="1"/>
</dbReference>
<proteinExistence type="predicted"/>
<evidence type="ECO:0000256" key="2">
    <source>
        <dbReference type="SAM" id="SignalP"/>
    </source>
</evidence>
<dbReference type="GO" id="GO:0006955">
    <property type="term" value="P:immune response"/>
    <property type="evidence" value="ECO:0007669"/>
    <property type="project" value="InterPro"/>
</dbReference>
<keyword evidence="2" id="KW-0732">Signal</keyword>
<evidence type="ECO:0000313" key="5">
    <source>
        <dbReference type="Proteomes" id="UP000314982"/>
    </source>
</evidence>
<dbReference type="InterPro" id="IPR036048">
    <property type="entry name" value="Interleukin_8-like_sf"/>
</dbReference>
<evidence type="ECO:0000256" key="1">
    <source>
        <dbReference type="ARBA" id="ARBA00022514"/>
    </source>
</evidence>